<organism evidence="2 3">
    <name type="scientific">Geomonas anaerohicana</name>
    <dbReference type="NCBI Taxonomy" id="2798583"/>
    <lineage>
        <taxon>Bacteria</taxon>
        <taxon>Pseudomonadati</taxon>
        <taxon>Thermodesulfobacteriota</taxon>
        <taxon>Desulfuromonadia</taxon>
        <taxon>Geobacterales</taxon>
        <taxon>Geobacteraceae</taxon>
        <taxon>Geomonas</taxon>
    </lineage>
</organism>
<gene>
    <name evidence="2" type="ORF">JFN91_14860</name>
</gene>
<evidence type="ECO:0000313" key="2">
    <source>
        <dbReference type="EMBL" id="MBJ6751493.1"/>
    </source>
</evidence>
<dbReference type="RefSeq" id="WP_199389973.1">
    <property type="nucleotide sequence ID" value="NZ_JAEMHL010000008.1"/>
</dbReference>
<keyword evidence="1" id="KW-1133">Transmembrane helix</keyword>
<proteinExistence type="predicted"/>
<name>A0ABS0YGN5_9BACT</name>
<evidence type="ECO:0000313" key="3">
    <source>
        <dbReference type="Proteomes" id="UP000614714"/>
    </source>
</evidence>
<comment type="caution">
    <text evidence="2">The sequence shown here is derived from an EMBL/GenBank/DDBJ whole genome shotgun (WGS) entry which is preliminary data.</text>
</comment>
<evidence type="ECO:0000256" key="1">
    <source>
        <dbReference type="SAM" id="Phobius"/>
    </source>
</evidence>
<protein>
    <submittedName>
        <fullName evidence="2">Uncharacterized protein</fullName>
    </submittedName>
</protein>
<dbReference type="Proteomes" id="UP000614714">
    <property type="component" value="Unassembled WGS sequence"/>
</dbReference>
<reference evidence="2 3" key="1">
    <citation type="submission" date="2020-12" db="EMBL/GenBank/DDBJ databases">
        <title>Geomonas sp. Red421, isolated from paddy soil.</title>
        <authorList>
            <person name="Xu Z."/>
            <person name="Zhang Z."/>
            <person name="Masuda Y."/>
            <person name="Itoh H."/>
            <person name="Senoo K."/>
        </authorList>
    </citation>
    <scope>NUCLEOTIDE SEQUENCE [LARGE SCALE GENOMIC DNA]</scope>
    <source>
        <strain evidence="2 3">Red421</strain>
    </source>
</reference>
<accession>A0ABS0YGN5</accession>
<feature type="transmembrane region" description="Helical" evidence="1">
    <location>
        <begin position="12"/>
        <end position="29"/>
    </location>
</feature>
<keyword evidence="3" id="KW-1185">Reference proteome</keyword>
<dbReference type="EMBL" id="JAEMHL010000008">
    <property type="protein sequence ID" value="MBJ6751493.1"/>
    <property type="molecule type" value="Genomic_DNA"/>
</dbReference>
<keyword evidence="1" id="KW-0472">Membrane</keyword>
<sequence>MEKIYKKDPGSFFVMVITLVLFIGAVFTKGFTHDLLLEAGVFLVSVKLIIMNYKSTVTANAIQGQLKEIKELLEQQREI</sequence>
<feature type="transmembrane region" description="Helical" evidence="1">
    <location>
        <begin position="35"/>
        <end position="53"/>
    </location>
</feature>
<keyword evidence="1" id="KW-0812">Transmembrane</keyword>